<reference evidence="2" key="1">
    <citation type="submission" date="2014-09" db="EMBL/GenBank/DDBJ databases">
        <authorList>
            <person name="Magalhaes I.L.F."/>
            <person name="Oliveira U."/>
            <person name="Santos F.R."/>
            <person name="Vidigal T.H.D.A."/>
            <person name="Brescovit A.D."/>
            <person name="Santos A.J."/>
        </authorList>
    </citation>
    <scope>NUCLEOTIDE SEQUENCE</scope>
    <source>
        <tissue evidence="2">Shoot tissue taken approximately 20 cm above the soil surface</tissue>
    </source>
</reference>
<evidence type="ECO:0000256" key="1">
    <source>
        <dbReference type="SAM" id="Phobius"/>
    </source>
</evidence>
<accession>A0A0A9CKI1</accession>
<keyword evidence="1" id="KW-0472">Membrane</keyword>
<dbReference type="EMBL" id="GBRH01221086">
    <property type="protein sequence ID" value="JAD76809.1"/>
    <property type="molecule type" value="Transcribed_RNA"/>
</dbReference>
<keyword evidence="1" id="KW-1133">Transmembrane helix</keyword>
<dbReference type="AlphaFoldDB" id="A0A0A9CKI1"/>
<proteinExistence type="predicted"/>
<feature type="transmembrane region" description="Helical" evidence="1">
    <location>
        <begin position="26"/>
        <end position="50"/>
    </location>
</feature>
<reference evidence="2" key="2">
    <citation type="journal article" date="2015" name="Data Brief">
        <title>Shoot transcriptome of the giant reed, Arundo donax.</title>
        <authorList>
            <person name="Barrero R.A."/>
            <person name="Guerrero F.D."/>
            <person name="Moolhuijzen P."/>
            <person name="Goolsby J.A."/>
            <person name="Tidwell J."/>
            <person name="Bellgard S.E."/>
            <person name="Bellgard M.I."/>
        </authorList>
    </citation>
    <scope>NUCLEOTIDE SEQUENCE</scope>
    <source>
        <tissue evidence="2">Shoot tissue taken approximately 20 cm above the soil surface</tissue>
    </source>
</reference>
<protein>
    <submittedName>
        <fullName evidence="2">Uncharacterized protein</fullName>
    </submittedName>
</protein>
<keyword evidence="1" id="KW-0812">Transmembrane</keyword>
<organism evidence="2">
    <name type="scientific">Arundo donax</name>
    <name type="common">Giant reed</name>
    <name type="synonym">Donax arundinaceus</name>
    <dbReference type="NCBI Taxonomy" id="35708"/>
    <lineage>
        <taxon>Eukaryota</taxon>
        <taxon>Viridiplantae</taxon>
        <taxon>Streptophyta</taxon>
        <taxon>Embryophyta</taxon>
        <taxon>Tracheophyta</taxon>
        <taxon>Spermatophyta</taxon>
        <taxon>Magnoliopsida</taxon>
        <taxon>Liliopsida</taxon>
        <taxon>Poales</taxon>
        <taxon>Poaceae</taxon>
        <taxon>PACMAD clade</taxon>
        <taxon>Arundinoideae</taxon>
        <taxon>Arundineae</taxon>
        <taxon>Arundo</taxon>
    </lineage>
</organism>
<name>A0A0A9CKI1_ARUDO</name>
<sequence>MTSLRVLLIILKKALRCLVKEVLGLIAYPTLTTLFIRLLNLFLIVLVIYLRSSVVLQQMYYWQDFVSLPRTAIQSCCMKPLKVGSFACFMILGCHLESQNGLKIVIGCV</sequence>
<evidence type="ECO:0000313" key="2">
    <source>
        <dbReference type="EMBL" id="JAD76809.1"/>
    </source>
</evidence>